<evidence type="ECO:0000256" key="1">
    <source>
        <dbReference type="SAM" id="MobiDB-lite"/>
    </source>
</evidence>
<evidence type="ECO:0000313" key="2">
    <source>
        <dbReference type="EMBL" id="KAK3363071.1"/>
    </source>
</evidence>
<gene>
    <name evidence="2" type="ORF">B0T25DRAFT_29348</name>
</gene>
<dbReference type="EMBL" id="JAUIQD010000001">
    <property type="protein sequence ID" value="KAK3363071.1"/>
    <property type="molecule type" value="Genomic_DNA"/>
</dbReference>
<accession>A0AAJ0HUC7</accession>
<dbReference type="Proteomes" id="UP001275084">
    <property type="component" value="Unassembled WGS sequence"/>
</dbReference>
<reference evidence="2" key="2">
    <citation type="submission" date="2023-06" db="EMBL/GenBank/DDBJ databases">
        <authorList>
            <consortium name="Lawrence Berkeley National Laboratory"/>
            <person name="Haridas S."/>
            <person name="Hensen N."/>
            <person name="Bonometti L."/>
            <person name="Westerberg I."/>
            <person name="Brannstrom I.O."/>
            <person name="Guillou S."/>
            <person name="Cros-Aarteil S."/>
            <person name="Calhoun S."/>
            <person name="Kuo A."/>
            <person name="Mondo S."/>
            <person name="Pangilinan J."/>
            <person name="Riley R."/>
            <person name="Labutti K."/>
            <person name="Andreopoulos B."/>
            <person name="Lipzen A."/>
            <person name="Chen C."/>
            <person name="Yanf M."/>
            <person name="Daum C."/>
            <person name="Ng V."/>
            <person name="Clum A."/>
            <person name="Steindorff A."/>
            <person name="Ohm R."/>
            <person name="Martin F."/>
            <person name="Silar P."/>
            <person name="Natvig D."/>
            <person name="Lalanne C."/>
            <person name="Gautier V."/>
            <person name="Ament-Velasquez S.L."/>
            <person name="Kruys A."/>
            <person name="Hutchinson M.I."/>
            <person name="Powell A.J."/>
            <person name="Barry K."/>
            <person name="Miller A.N."/>
            <person name="Grigoriev I.V."/>
            <person name="Debuchy R."/>
            <person name="Gladieux P."/>
            <person name="Thoren M.H."/>
            <person name="Johannesson H."/>
        </authorList>
    </citation>
    <scope>NUCLEOTIDE SEQUENCE</scope>
    <source>
        <strain evidence="2">CBS 955.72</strain>
    </source>
</reference>
<evidence type="ECO:0000313" key="3">
    <source>
        <dbReference type="Proteomes" id="UP001275084"/>
    </source>
</evidence>
<reference evidence="2" key="1">
    <citation type="journal article" date="2023" name="Mol. Phylogenet. Evol.">
        <title>Genome-scale phylogeny and comparative genomics of the fungal order Sordariales.</title>
        <authorList>
            <person name="Hensen N."/>
            <person name="Bonometti L."/>
            <person name="Westerberg I."/>
            <person name="Brannstrom I.O."/>
            <person name="Guillou S."/>
            <person name="Cros-Aarteil S."/>
            <person name="Calhoun S."/>
            <person name="Haridas S."/>
            <person name="Kuo A."/>
            <person name="Mondo S."/>
            <person name="Pangilinan J."/>
            <person name="Riley R."/>
            <person name="LaButti K."/>
            <person name="Andreopoulos B."/>
            <person name="Lipzen A."/>
            <person name="Chen C."/>
            <person name="Yan M."/>
            <person name="Daum C."/>
            <person name="Ng V."/>
            <person name="Clum A."/>
            <person name="Steindorff A."/>
            <person name="Ohm R.A."/>
            <person name="Martin F."/>
            <person name="Silar P."/>
            <person name="Natvig D.O."/>
            <person name="Lalanne C."/>
            <person name="Gautier V."/>
            <person name="Ament-Velasquez S.L."/>
            <person name="Kruys A."/>
            <person name="Hutchinson M.I."/>
            <person name="Powell A.J."/>
            <person name="Barry K."/>
            <person name="Miller A.N."/>
            <person name="Grigoriev I.V."/>
            <person name="Debuchy R."/>
            <person name="Gladieux P."/>
            <person name="Hiltunen Thoren M."/>
            <person name="Johannesson H."/>
        </authorList>
    </citation>
    <scope>NUCLEOTIDE SEQUENCE</scope>
    <source>
        <strain evidence="2">CBS 955.72</strain>
    </source>
</reference>
<keyword evidence="3" id="KW-1185">Reference proteome</keyword>
<proteinExistence type="predicted"/>
<name>A0AAJ0HUC7_9PEZI</name>
<comment type="caution">
    <text evidence="2">The sequence shown here is derived from an EMBL/GenBank/DDBJ whole genome shotgun (WGS) entry which is preliminary data.</text>
</comment>
<feature type="compositionally biased region" description="Basic residues" evidence="1">
    <location>
        <begin position="1"/>
        <end position="10"/>
    </location>
</feature>
<feature type="compositionally biased region" description="Basic and acidic residues" evidence="1">
    <location>
        <begin position="34"/>
        <end position="44"/>
    </location>
</feature>
<feature type="compositionally biased region" description="Polar residues" evidence="1">
    <location>
        <begin position="88"/>
        <end position="98"/>
    </location>
</feature>
<protein>
    <submittedName>
        <fullName evidence="2">Uncharacterized protein</fullName>
    </submittedName>
</protein>
<organism evidence="2 3">
    <name type="scientific">Lasiosphaeria hispida</name>
    <dbReference type="NCBI Taxonomy" id="260671"/>
    <lineage>
        <taxon>Eukaryota</taxon>
        <taxon>Fungi</taxon>
        <taxon>Dikarya</taxon>
        <taxon>Ascomycota</taxon>
        <taxon>Pezizomycotina</taxon>
        <taxon>Sordariomycetes</taxon>
        <taxon>Sordariomycetidae</taxon>
        <taxon>Sordariales</taxon>
        <taxon>Lasiosphaeriaceae</taxon>
        <taxon>Lasiosphaeria</taxon>
    </lineage>
</organism>
<sequence length="276" mass="31156">MKKGKGKKPKEKSAYQRGANQKSGPKPGQAPGQHDMRLDRDKRGALICSLHLTPPPIHQMTTSDAKEPLSAPRVVTSRQNKEPMPIPQRSQQTTTSRPDQPATPTRPPTRRRPTPVFCPVRSLGPCLPLSGLNPTWISLLCSALRARAKVSFPRSMIRNLRSHPTTTLITVRWQKKAHPAIRQSQQSHRRKARPFIQRNCKQQDKRRPTKSRAIVSCASPALVHWSIKHLSIPNHQPPAEPKNKAPNYFFPFPGLYFSFQILQHKINDRPTALGPK</sequence>
<dbReference type="AlphaFoldDB" id="A0AAJ0HUC7"/>
<feature type="region of interest" description="Disordered" evidence="1">
    <location>
        <begin position="1"/>
        <end position="116"/>
    </location>
</feature>